<feature type="compositionally biased region" description="Polar residues" evidence="2">
    <location>
        <begin position="497"/>
        <end position="506"/>
    </location>
</feature>
<evidence type="ECO:0008006" key="5">
    <source>
        <dbReference type="Google" id="ProtNLM"/>
    </source>
</evidence>
<evidence type="ECO:0000313" key="3">
    <source>
        <dbReference type="EMBL" id="EFJ28942.1"/>
    </source>
</evidence>
<reference evidence="3 4" key="1">
    <citation type="journal article" date="2011" name="Science">
        <title>The Selaginella genome identifies genetic changes associated with the evolution of vascular plants.</title>
        <authorList>
            <person name="Banks J.A."/>
            <person name="Nishiyama T."/>
            <person name="Hasebe M."/>
            <person name="Bowman J.L."/>
            <person name="Gribskov M."/>
            <person name="dePamphilis C."/>
            <person name="Albert V.A."/>
            <person name="Aono N."/>
            <person name="Aoyama T."/>
            <person name="Ambrose B.A."/>
            <person name="Ashton N.W."/>
            <person name="Axtell M.J."/>
            <person name="Barker E."/>
            <person name="Barker M.S."/>
            <person name="Bennetzen J.L."/>
            <person name="Bonawitz N.D."/>
            <person name="Chapple C."/>
            <person name="Cheng C."/>
            <person name="Correa L.G."/>
            <person name="Dacre M."/>
            <person name="DeBarry J."/>
            <person name="Dreyer I."/>
            <person name="Elias M."/>
            <person name="Engstrom E.M."/>
            <person name="Estelle M."/>
            <person name="Feng L."/>
            <person name="Finet C."/>
            <person name="Floyd S.K."/>
            <person name="Frommer W.B."/>
            <person name="Fujita T."/>
            <person name="Gramzow L."/>
            <person name="Gutensohn M."/>
            <person name="Harholt J."/>
            <person name="Hattori M."/>
            <person name="Heyl A."/>
            <person name="Hirai T."/>
            <person name="Hiwatashi Y."/>
            <person name="Ishikawa M."/>
            <person name="Iwata M."/>
            <person name="Karol K.G."/>
            <person name="Koehler B."/>
            <person name="Kolukisaoglu U."/>
            <person name="Kubo M."/>
            <person name="Kurata T."/>
            <person name="Lalonde S."/>
            <person name="Li K."/>
            <person name="Li Y."/>
            <person name="Litt A."/>
            <person name="Lyons E."/>
            <person name="Manning G."/>
            <person name="Maruyama T."/>
            <person name="Michael T.P."/>
            <person name="Mikami K."/>
            <person name="Miyazaki S."/>
            <person name="Morinaga S."/>
            <person name="Murata T."/>
            <person name="Mueller-Roeber B."/>
            <person name="Nelson D.R."/>
            <person name="Obara M."/>
            <person name="Oguri Y."/>
            <person name="Olmstead R.G."/>
            <person name="Onodera N."/>
            <person name="Petersen B.L."/>
            <person name="Pils B."/>
            <person name="Prigge M."/>
            <person name="Rensing S.A."/>
            <person name="Riano-Pachon D.M."/>
            <person name="Roberts A.W."/>
            <person name="Sato Y."/>
            <person name="Scheller H.V."/>
            <person name="Schulz B."/>
            <person name="Schulz C."/>
            <person name="Shakirov E.V."/>
            <person name="Shibagaki N."/>
            <person name="Shinohara N."/>
            <person name="Shippen D.E."/>
            <person name="Soerensen I."/>
            <person name="Sotooka R."/>
            <person name="Sugimoto N."/>
            <person name="Sugita M."/>
            <person name="Sumikawa N."/>
            <person name="Tanurdzic M."/>
            <person name="Theissen G."/>
            <person name="Ulvskov P."/>
            <person name="Wakazuki S."/>
            <person name="Weng J.K."/>
            <person name="Willats W.W."/>
            <person name="Wipf D."/>
            <person name="Wolf P.G."/>
            <person name="Yang L."/>
            <person name="Zimmer A.D."/>
            <person name="Zhu Q."/>
            <person name="Mitros T."/>
            <person name="Hellsten U."/>
            <person name="Loque D."/>
            <person name="Otillar R."/>
            <person name="Salamov A."/>
            <person name="Schmutz J."/>
            <person name="Shapiro H."/>
            <person name="Lindquist E."/>
            <person name="Lucas S."/>
            <person name="Rokhsar D."/>
            <person name="Grigoriev I.V."/>
        </authorList>
    </citation>
    <scope>NUCLEOTIDE SEQUENCE [LARGE SCALE GENOMIC DNA]</scope>
</reference>
<dbReference type="Proteomes" id="UP000001514">
    <property type="component" value="Unassembled WGS sequence"/>
</dbReference>
<feature type="region of interest" description="Disordered" evidence="2">
    <location>
        <begin position="497"/>
        <end position="544"/>
    </location>
</feature>
<dbReference type="AlphaFoldDB" id="D8RFY3"/>
<dbReference type="SMART" id="SM00185">
    <property type="entry name" value="ARM"/>
    <property type="match status" value="4"/>
</dbReference>
<keyword evidence="4" id="KW-1185">Reference proteome</keyword>
<dbReference type="Gene3D" id="1.25.10.10">
    <property type="entry name" value="Leucine-rich Repeat Variant"/>
    <property type="match status" value="1"/>
</dbReference>
<dbReference type="SUPFAM" id="SSF48371">
    <property type="entry name" value="ARM repeat"/>
    <property type="match status" value="1"/>
</dbReference>
<dbReference type="eggNOG" id="KOG4199">
    <property type="taxonomic scope" value="Eukaryota"/>
</dbReference>
<sequence length="623" mass="68247">MAPPPRKAQISQEAFDAAVRENVEDFEMEEGEAIADAVHTFQLQGVDLTGIITDGRGKEEHPVILAVKDLKLAVDDNAGMDRLCEALDKLRLASAGENASIAVRNGAVENAVLACKLLIDENNASYVSTAMKTLLSLLNDEQSKKDFFSSSGCDVILNFLSRHDDSSEISMLSAAVIASSASGSEMLKEEFMHLKADEKLIKILRRYVENAEVLSSACDALKALVSPDDSNVLASNAFKNARTIWKAGGVNAVLETASSNRKDPTLLVTLCATLKAMAVNEEICKSITGDNGLELTLEFVDESAKMPNKLLAKNACSLITQLALSDANKDAIVLQGGCQKLVTLASCYSEDVSVIQEVMSAIASITLRSPSNATKAVEAGAIDLAVEMMDKHPQAPGMQKQTCHMLRNLASRNPENRQCIFLSPTFVHACQLQRRILCCVARPGPGQLQLEKEMGKVDKQILSVPHQPVEEKMRKFRQEASPREGCVKHQQLGRTYVNSTPVSNTLAGKRRVDGATRQKPQHQSNTKRLRSDVRRPPPDPNRAFNGAFFFLAARLRCRERSCRARKRSHPHPARSAKTQSRPATINDRDDNTISTFTALPSDLYVYLAHTQTHRLKLCGQETT</sequence>
<feature type="region of interest" description="Disordered" evidence="2">
    <location>
        <begin position="562"/>
        <end position="589"/>
    </location>
</feature>
<dbReference type="KEGG" id="smo:SELMODRAFT_441002"/>
<evidence type="ECO:0000256" key="2">
    <source>
        <dbReference type="SAM" id="MobiDB-lite"/>
    </source>
</evidence>
<dbReference type="PANTHER" id="PTHR22895">
    <property type="entry name" value="ARMADILLO REPEAT-CONTAINING PROTEIN 6"/>
    <property type="match status" value="1"/>
</dbReference>
<name>D8RFY3_SELML</name>
<gene>
    <name evidence="3" type="ORF">SELMODRAFT_441002</name>
</gene>
<accession>D8RFY3</accession>
<dbReference type="HOGENOM" id="CLU_439037_0_0_1"/>
<dbReference type="InterPro" id="IPR000225">
    <property type="entry name" value="Armadillo"/>
</dbReference>
<dbReference type="Gramene" id="EFJ28942">
    <property type="protein sequence ID" value="EFJ28942"/>
    <property type="gene ID" value="SELMODRAFT_441002"/>
</dbReference>
<feature type="compositionally biased region" description="Basic residues" evidence="2">
    <location>
        <begin position="563"/>
        <end position="574"/>
    </location>
</feature>
<dbReference type="PANTHER" id="PTHR22895:SF0">
    <property type="entry name" value="ARMADILLO REPEAT-CONTAINING PROTEIN 6"/>
    <property type="match status" value="1"/>
</dbReference>
<evidence type="ECO:0000256" key="1">
    <source>
        <dbReference type="ARBA" id="ARBA00022737"/>
    </source>
</evidence>
<dbReference type="EMBL" id="GL377578">
    <property type="protein sequence ID" value="EFJ28942.1"/>
    <property type="molecule type" value="Genomic_DNA"/>
</dbReference>
<dbReference type="FunCoup" id="D8RFY3">
    <property type="interactions" value="4760"/>
</dbReference>
<dbReference type="STRING" id="88036.D8RFY3"/>
<dbReference type="InParanoid" id="D8RFY3"/>
<evidence type="ECO:0000313" key="4">
    <source>
        <dbReference type="Proteomes" id="UP000001514"/>
    </source>
</evidence>
<protein>
    <recommendedName>
        <fullName evidence="5">Armadillo repeat-containing domain-containing protein</fullName>
    </recommendedName>
</protein>
<keyword evidence="1" id="KW-0677">Repeat</keyword>
<dbReference type="InterPro" id="IPR016024">
    <property type="entry name" value="ARM-type_fold"/>
</dbReference>
<proteinExistence type="predicted"/>
<dbReference type="InterPro" id="IPR011989">
    <property type="entry name" value="ARM-like"/>
</dbReference>
<organism evidence="4">
    <name type="scientific">Selaginella moellendorffii</name>
    <name type="common">Spikemoss</name>
    <dbReference type="NCBI Taxonomy" id="88036"/>
    <lineage>
        <taxon>Eukaryota</taxon>
        <taxon>Viridiplantae</taxon>
        <taxon>Streptophyta</taxon>
        <taxon>Embryophyta</taxon>
        <taxon>Tracheophyta</taxon>
        <taxon>Lycopodiopsida</taxon>
        <taxon>Selaginellales</taxon>
        <taxon>Selaginellaceae</taxon>
        <taxon>Selaginella</taxon>
    </lineage>
</organism>